<keyword evidence="10 14" id="KW-0472">Membrane</keyword>
<feature type="transmembrane region" description="Helical" evidence="14">
    <location>
        <begin position="45"/>
        <end position="68"/>
    </location>
</feature>
<sequence>MGVTLIYVLVLGGYLLAQFLIGLAARRRAASAEGFYLGTRSIGAWVTAFSFVAAYFSSVVIIGGGGFGYKFGMATLWVGAGNTLVGMLLAWIVLGARTRAMTGRLNTITMPGFFARRFDSPAARLISALVVTVFLALYSVSVVQGMGHVFEVLIGVPYALGVLISALVIIAYVAIGGYTAVVWTGFVQGIIMILGVVLLTLAALNRAGGLAQVFSRLGEIEGGKFLATPGVWGWSGLISFTMIVSFGVWGMPQLVTRFYSIRNVNVLRLGTVLATAGGCMALLPYFNGALARVLFPNLARPDLAIPMLVKETMSPFTSALFLAGVIAAGMSTFASVLIVAVSSLVKDLGRDSFGAKLSPEREALVSRLVSIGIGLAAVLVALKPPAMILVITGFAWAVIASTTLWPYLFGLYWRRATAAGVVAAMVGGSAVALVWLALKNPLGLHGFVPGMIVSLLLLVGVSLVTPAPVAAARAAFGDREPSRESS</sequence>
<dbReference type="AlphaFoldDB" id="A0A7C4CEM9"/>
<feature type="transmembrane region" description="Helical" evidence="14">
    <location>
        <begin position="125"/>
        <end position="146"/>
    </location>
</feature>
<evidence type="ECO:0000256" key="2">
    <source>
        <dbReference type="ARBA" id="ARBA00006434"/>
    </source>
</evidence>
<proteinExistence type="inferred from homology"/>
<feature type="transmembrane region" description="Helical" evidence="14">
    <location>
        <begin position="152"/>
        <end position="174"/>
    </location>
</feature>
<evidence type="ECO:0000256" key="14">
    <source>
        <dbReference type="SAM" id="Phobius"/>
    </source>
</evidence>
<dbReference type="EMBL" id="DSUT01000154">
    <property type="protein sequence ID" value="HGK28764.1"/>
    <property type="molecule type" value="Genomic_DNA"/>
</dbReference>
<dbReference type="GO" id="GO:0006814">
    <property type="term" value="P:sodium ion transport"/>
    <property type="evidence" value="ECO:0007669"/>
    <property type="project" value="UniProtKB-KW"/>
</dbReference>
<dbReference type="Pfam" id="PF00474">
    <property type="entry name" value="SSF"/>
    <property type="match status" value="1"/>
</dbReference>
<feature type="transmembrane region" description="Helical" evidence="14">
    <location>
        <begin position="6"/>
        <end position="25"/>
    </location>
</feature>
<dbReference type="GO" id="GO:0005886">
    <property type="term" value="C:plasma membrane"/>
    <property type="evidence" value="ECO:0007669"/>
    <property type="project" value="UniProtKB-SubCell"/>
</dbReference>
<keyword evidence="6" id="KW-0769">Symport</keyword>
<comment type="catalytic activity">
    <reaction evidence="12">
        <text>L-proline(in) + Na(+)(in) = L-proline(out) + Na(+)(out)</text>
        <dbReference type="Rhea" id="RHEA:28967"/>
        <dbReference type="ChEBI" id="CHEBI:29101"/>
        <dbReference type="ChEBI" id="CHEBI:60039"/>
    </reaction>
</comment>
<feature type="transmembrane region" description="Helical" evidence="14">
    <location>
        <begin position="450"/>
        <end position="476"/>
    </location>
</feature>
<evidence type="ECO:0000256" key="10">
    <source>
        <dbReference type="ARBA" id="ARBA00023136"/>
    </source>
</evidence>
<evidence type="ECO:0000256" key="6">
    <source>
        <dbReference type="ARBA" id="ARBA00022847"/>
    </source>
</evidence>
<evidence type="ECO:0000313" key="15">
    <source>
        <dbReference type="EMBL" id="HGK28764.1"/>
    </source>
</evidence>
<evidence type="ECO:0000256" key="5">
    <source>
        <dbReference type="ARBA" id="ARBA00022692"/>
    </source>
</evidence>
<feature type="transmembrane region" description="Helical" evidence="14">
    <location>
        <begin position="416"/>
        <end position="438"/>
    </location>
</feature>
<dbReference type="InterPro" id="IPR001734">
    <property type="entry name" value="Na/solute_symporter"/>
</dbReference>
<dbReference type="InterPro" id="IPR050277">
    <property type="entry name" value="Sodium:Solute_Symporter"/>
</dbReference>
<evidence type="ECO:0000256" key="4">
    <source>
        <dbReference type="ARBA" id="ARBA00022475"/>
    </source>
</evidence>
<protein>
    <recommendedName>
        <fullName evidence="16">Sodium/proline symporter</fullName>
    </recommendedName>
</protein>
<evidence type="ECO:0008006" key="16">
    <source>
        <dbReference type="Google" id="ProtNLM"/>
    </source>
</evidence>
<keyword evidence="11" id="KW-0739">Sodium transport</keyword>
<evidence type="ECO:0000256" key="8">
    <source>
        <dbReference type="ARBA" id="ARBA00023053"/>
    </source>
</evidence>
<dbReference type="NCBIfam" id="TIGR00813">
    <property type="entry name" value="sss"/>
    <property type="match status" value="1"/>
</dbReference>
<feature type="transmembrane region" description="Helical" evidence="14">
    <location>
        <begin position="181"/>
        <end position="204"/>
    </location>
</feature>
<name>A0A7C4CEM9_UNCW3</name>
<accession>A0A7C4CEM9</accession>
<feature type="transmembrane region" description="Helical" evidence="14">
    <location>
        <begin position="388"/>
        <end position="409"/>
    </location>
</feature>
<evidence type="ECO:0000256" key="3">
    <source>
        <dbReference type="ARBA" id="ARBA00022448"/>
    </source>
</evidence>
<feature type="transmembrane region" description="Helical" evidence="14">
    <location>
        <begin position="266"/>
        <end position="286"/>
    </location>
</feature>
<dbReference type="InterPro" id="IPR038377">
    <property type="entry name" value="Na/Glc_symporter_sf"/>
</dbReference>
<keyword evidence="4" id="KW-1003">Cell membrane</keyword>
<reference evidence="15" key="1">
    <citation type="journal article" date="2020" name="mSystems">
        <title>Genome- and Community-Level Interaction Insights into Carbon Utilization and Element Cycling Functions of Hydrothermarchaeota in Hydrothermal Sediment.</title>
        <authorList>
            <person name="Zhou Z."/>
            <person name="Liu Y."/>
            <person name="Xu W."/>
            <person name="Pan J."/>
            <person name="Luo Z.H."/>
            <person name="Li M."/>
        </authorList>
    </citation>
    <scope>NUCLEOTIDE SEQUENCE [LARGE SCALE GENOMIC DNA]</scope>
    <source>
        <strain evidence="15">SpSt-488</strain>
    </source>
</reference>
<dbReference type="Gene3D" id="1.20.1730.10">
    <property type="entry name" value="Sodium/glucose cotransporter"/>
    <property type="match status" value="1"/>
</dbReference>
<feature type="transmembrane region" description="Helical" evidence="14">
    <location>
        <begin position="231"/>
        <end position="254"/>
    </location>
</feature>
<gene>
    <name evidence="15" type="ORF">ENS41_07410</name>
</gene>
<evidence type="ECO:0000256" key="9">
    <source>
        <dbReference type="ARBA" id="ARBA00023065"/>
    </source>
</evidence>
<evidence type="ECO:0000256" key="11">
    <source>
        <dbReference type="ARBA" id="ARBA00023201"/>
    </source>
</evidence>
<dbReference type="PANTHER" id="PTHR48086">
    <property type="entry name" value="SODIUM/PROLINE SYMPORTER-RELATED"/>
    <property type="match status" value="1"/>
</dbReference>
<organism evidence="15">
    <name type="scientific">candidate division WOR-3 bacterium</name>
    <dbReference type="NCBI Taxonomy" id="2052148"/>
    <lineage>
        <taxon>Bacteria</taxon>
        <taxon>Bacteria division WOR-3</taxon>
    </lineage>
</organism>
<feature type="transmembrane region" description="Helical" evidence="14">
    <location>
        <begin position="364"/>
        <end position="382"/>
    </location>
</feature>
<evidence type="ECO:0000256" key="12">
    <source>
        <dbReference type="ARBA" id="ARBA00033708"/>
    </source>
</evidence>
<evidence type="ECO:0000256" key="7">
    <source>
        <dbReference type="ARBA" id="ARBA00022989"/>
    </source>
</evidence>
<keyword evidence="5 14" id="KW-0812">Transmembrane</keyword>
<dbReference type="PANTHER" id="PTHR48086:SF3">
    <property type="entry name" value="SODIUM_PROLINE SYMPORTER"/>
    <property type="match status" value="1"/>
</dbReference>
<keyword evidence="8" id="KW-0915">Sodium</keyword>
<evidence type="ECO:0000256" key="13">
    <source>
        <dbReference type="RuleBase" id="RU362091"/>
    </source>
</evidence>
<comment type="caution">
    <text evidence="15">The sequence shown here is derived from an EMBL/GenBank/DDBJ whole genome shotgun (WGS) entry which is preliminary data.</text>
</comment>
<keyword evidence="9" id="KW-0406">Ion transport</keyword>
<feature type="transmembrane region" description="Helical" evidence="14">
    <location>
        <begin position="74"/>
        <end position="94"/>
    </location>
</feature>
<keyword evidence="3" id="KW-0813">Transport</keyword>
<dbReference type="PROSITE" id="PS50283">
    <property type="entry name" value="NA_SOLUT_SYMP_3"/>
    <property type="match status" value="1"/>
</dbReference>
<comment type="subcellular location">
    <subcellularLocation>
        <location evidence="1">Cell membrane</location>
        <topology evidence="1">Multi-pass membrane protein</topology>
    </subcellularLocation>
</comment>
<comment type="similarity">
    <text evidence="2 13">Belongs to the sodium:solute symporter (SSF) (TC 2.A.21) family.</text>
</comment>
<dbReference type="GO" id="GO:0015293">
    <property type="term" value="F:symporter activity"/>
    <property type="evidence" value="ECO:0007669"/>
    <property type="project" value="UniProtKB-KW"/>
</dbReference>
<keyword evidence="7 14" id="KW-1133">Transmembrane helix</keyword>
<evidence type="ECO:0000256" key="1">
    <source>
        <dbReference type="ARBA" id="ARBA00004651"/>
    </source>
</evidence>
<feature type="transmembrane region" description="Helical" evidence="14">
    <location>
        <begin position="319"/>
        <end position="344"/>
    </location>
</feature>